<proteinExistence type="predicted"/>
<reference evidence="3" key="1">
    <citation type="submission" date="2003-06" db="EMBL/GenBank/DDBJ databases">
        <title>ORF of an chitin deacetylase from a marine bacteria.</title>
        <authorList>
            <person name="Schmalz C."/>
            <person name="Otto B."/>
            <person name="Zakaria H."/>
        </authorList>
    </citation>
    <scope>NUCLEOTIDE SEQUENCE</scope>
    <source>
        <strain evidence="3">99/6</strain>
    </source>
</reference>
<dbReference type="InterPro" id="IPR011330">
    <property type="entry name" value="Glyco_hydro/deAcase_b/a-brl"/>
</dbReference>
<dbReference type="PANTHER" id="PTHR10587:SF137">
    <property type="entry name" value="4-DEOXY-4-FORMAMIDO-L-ARABINOSE-PHOSPHOUNDECAPRENOL DEFORMYLASE ARND-RELATED"/>
    <property type="match status" value="1"/>
</dbReference>
<evidence type="ECO:0000259" key="2">
    <source>
        <dbReference type="PROSITE" id="PS51677"/>
    </source>
</evidence>
<name>Q7WYW6_9MICO</name>
<dbReference type="PROSITE" id="PS51677">
    <property type="entry name" value="NODB"/>
    <property type="match status" value="1"/>
</dbReference>
<dbReference type="SUPFAM" id="SSF88713">
    <property type="entry name" value="Glycoside hydrolase/deacetylase"/>
    <property type="match status" value="1"/>
</dbReference>
<keyword evidence="3" id="KW-0378">Hydrolase</keyword>
<dbReference type="GO" id="GO:0004099">
    <property type="term" value="F:chitin deacetylase activity"/>
    <property type="evidence" value="ECO:0007669"/>
    <property type="project" value="UniProtKB-EC"/>
</dbReference>
<feature type="compositionally biased region" description="Low complexity" evidence="1">
    <location>
        <begin position="37"/>
        <end position="51"/>
    </location>
</feature>
<dbReference type="EMBL" id="AY321581">
    <property type="protein sequence ID" value="AAP85517.1"/>
    <property type="molecule type" value="Genomic_DNA"/>
</dbReference>
<dbReference type="CDD" id="cd10959">
    <property type="entry name" value="CE4_NodB_like_3"/>
    <property type="match status" value="1"/>
</dbReference>
<dbReference type="EC" id="3.5.1.41" evidence="3"/>
<dbReference type="GO" id="GO:0005975">
    <property type="term" value="P:carbohydrate metabolic process"/>
    <property type="evidence" value="ECO:0007669"/>
    <property type="project" value="InterPro"/>
</dbReference>
<dbReference type="InterPro" id="IPR050248">
    <property type="entry name" value="Polysacc_deacetylase_ArnD"/>
</dbReference>
<dbReference type="AlphaFoldDB" id="Q7WYW6"/>
<dbReference type="Gene3D" id="3.20.20.370">
    <property type="entry name" value="Glycoside hydrolase/deacetylase"/>
    <property type="match status" value="1"/>
</dbReference>
<dbReference type="PANTHER" id="PTHR10587">
    <property type="entry name" value="GLYCOSYL TRANSFERASE-RELATED"/>
    <property type="match status" value="1"/>
</dbReference>
<feature type="region of interest" description="Disordered" evidence="1">
    <location>
        <begin position="1"/>
        <end position="51"/>
    </location>
</feature>
<evidence type="ECO:0000313" key="3">
    <source>
        <dbReference type="EMBL" id="AAP85517.1"/>
    </source>
</evidence>
<feature type="domain" description="NodB homology" evidence="2">
    <location>
        <begin position="142"/>
        <end position="333"/>
    </location>
</feature>
<protein>
    <submittedName>
        <fullName evidence="3">Putative chitin deacetylase</fullName>
        <ecNumber evidence="3">3.5.1.41</ecNumber>
    </submittedName>
</protein>
<accession>Q7WYW6</accession>
<sequence>MVPRRAAGGHGLRDVRPPDTRHPVPRLGGHHRRRPGAARPAPRPGLRPGRRLVVPPCPGRHPRRCRAAAAPRPGCVLLGCGPPQARRAGRTPDVTPLVVRRRDIEQDVPPAGAFRGVAYARGRVPAALTRALGTFCVDTDDKVFALTYDDGPDPRSTPAVLDTLARHGARATFYVLSAAVRSHPGLLRRIVDEGHEIALHGRDHRSLLTLSDRDAVSMIRDARAEVEDVAGRAVRSYRPPYGEHTWGQARGVRGLGLELVIWSGDAFDWVDDAASAVADRALAAVFPGAILLLHDTRADPETLGPGERLPAFDRGEVLDRILTATRADGYTGTTTNALTSRHRVVKSVARERMVRR</sequence>
<evidence type="ECO:0000256" key="1">
    <source>
        <dbReference type="SAM" id="MobiDB-lite"/>
    </source>
</evidence>
<organism evidence="3">
    <name type="scientific">Promicromonospora sp. 99/6</name>
    <dbReference type="NCBI Taxonomy" id="237538"/>
    <lineage>
        <taxon>Bacteria</taxon>
        <taxon>Bacillati</taxon>
        <taxon>Actinomycetota</taxon>
        <taxon>Actinomycetes</taxon>
        <taxon>Micrococcales</taxon>
        <taxon>Promicromonosporaceae</taxon>
        <taxon>Promicromonospora</taxon>
    </lineage>
</organism>
<dbReference type="InterPro" id="IPR002509">
    <property type="entry name" value="NODB_dom"/>
</dbReference>
<feature type="compositionally biased region" description="Basic and acidic residues" evidence="1">
    <location>
        <begin position="11"/>
        <end position="22"/>
    </location>
</feature>
<dbReference type="Pfam" id="PF01522">
    <property type="entry name" value="Polysacc_deac_1"/>
    <property type="match status" value="1"/>
</dbReference>